<feature type="region of interest" description="Disordered" evidence="1">
    <location>
        <begin position="1"/>
        <end position="21"/>
    </location>
</feature>
<feature type="compositionally biased region" description="Polar residues" evidence="1">
    <location>
        <begin position="1"/>
        <end position="19"/>
    </location>
</feature>
<evidence type="ECO:0000313" key="3">
    <source>
        <dbReference type="EMBL" id="KLO07920.1"/>
    </source>
</evidence>
<dbReference type="Gene3D" id="3.40.50.1820">
    <property type="entry name" value="alpha/beta hydrolase"/>
    <property type="match status" value="1"/>
</dbReference>
<keyword evidence="4" id="KW-1185">Reference proteome</keyword>
<dbReference type="EMBL" id="KQ086114">
    <property type="protein sequence ID" value="KLO07920.1"/>
    <property type="molecule type" value="Genomic_DNA"/>
</dbReference>
<proteinExistence type="predicted"/>
<feature type="domain" description="AB hydrolase-1" evidence="2">
    <location>
        <begin position="34"/>
        <end position="231"/>
    </location>
</feature>
<dbReference type="STRING" id="27342.A0A0H2R7Z2"/>
<gene>
    <name evidence="3" type="ORF">SCHPADRAFT_894280</name>
</gene>
<dbReference type="OrthoDB" id="442243at2759"/>
<dbReference type="AlphaFoldDB" id="A0A0H2R7Z2"/>
<dbReference type="InParanoid" id="A0A0H2R7Z2"/>
<dbReference type="InterPro" id="IPR029058">
    <property type="entry name" value="AB_hydrolase_fold"/>
</dbReference>
<sequence>MTGDSSSKNFEPIPSQSAGGLQVSAPLPPDLILIVFIHGFKGTDSTFLEFPERLRHIVSETVANVIVESVVFPAYETKGELNAAVERFADWLATFTVEKEVAHGTGGGAGKAKLILCGHSMGGLVAADTLIALYKSRPDDDAPLWPRIIGCIAYDTPYFGLHPFVFKNSASKAFGYMQTAHKLISTFGSNSPTTAASASKAPVAAIMPPPSPASSTSSWAKWATPAAVGLGGLLISGVTAGAAYYKRDDLGLGYKWATDHMKYVGNLWDEQQMKRRVELLFEIESKMGVVFRDFYTILPAKPPQQPEPRTFIILPKNASQRDHFVPAPNGIAEDEVEAHTGMFQGSTNDSYYTLGLETVKLVREAVMSSRDVPTIEAPAAPAPPSQHSQTTATNVEENLIDL</sequence>
<evidence type="ECO:0000256" key="1">
    <source>
        <dbReference type="SAM" id="MobiDB-lite"/>
    </source>
</evidence>
<name>A0A0H2R7Z2_9AGAM</name>
<evidence type="ECO:0000259" key="2">
    <source>
        <dbReference type="Pfam" id="PF12697"/>
    </source>
</evidence>
<dbReference type="SUPFAM" id="SSF53474">
    <property type="entry name" value="alpha/beta-Hydrolases"/>
    <property type="match status" value="1"/>
</dbReference>
<evidence type="ECO:0000313" key="4">
    <source>
        <dbReference type="Proteomes" id="UP000053477"/>
    </source>
</evidence>
<dbReference type="Pfam" id="PF12697">
    <property type="entry name" value="Abhydrolase_6"/>
    <property type="match status" value="1"/>
</dbReference>
<dbReference type="InterPro" id="IPR000073">
    <property type="entry name" value="AB_hydrolase_1"/>
</dbReference>
<organism evidence="3 4">
    <name type="scientific">Schizopora paradoxa</name>
    <dbReference type="NCBI Taxonomy" id="27342"/>
    <lineage>
        <taxon>Eukaryota</taxon>
        <taxon>Fungi</taxon>
        <taxon>Dikarya</taxon>
        <taxon>Basidiomycota</taxon>
        <taxon>Agaricomycotina</taxon>
        <taxon>Agaricomycetes</taxon>
        <taxon>Hymenochaetales</taxon>
        <taxon>Schizoporaceae</taxon>
        <taxon>Schizopora</taxon>
    </lineage>
</organism>
<protein>
    <recommendedName>
        <fullName evidence="2">AB hydrolase-1 domain-containing protein</fullName>
    </recommendedName>
</protein>
<accession>A0A0H2R7Z2</accession>
<dbReference type="PANTHER" id="PTHR47842">
    <property type="entry name" value="EXPRESSED PROTEIN"/>
    <property type="match status" value="1"/>
</dbReference>
<dbReference type="PANTHER" id="PTHR47842:SF1">
    <property type="entry name" value="DUF676 DOMAIN-CONTAINING PROTEIN"/>
    <property type="match status" value="1"/>
</dbReference>
<reference evidence="3 4" key="1">
    <citation type="submission" date="2015-04" db="EMBL/GenBank/DDBJ databases">
        <title>Complete genome sequence of Schizopora paradoxa KUC8140, a cosmopolitan wood degrader in East Asia.</title>
        <authorList>
            <consortium name="DOE Joint Genome Institute"/>
            <person name="Min B."/>
            <person name="Park H."/>
            <person name="Jang Y."/>
            <person name="Kim J.-J."/>
            <person name="Kim K.H."/>
            <person name="Pangilinan J."/>
            <person name="Lipzen A."/>
            <person name="Riley R."/>
            <person name="Grigoriev I.V."/>
            <person name="Spatafora J.W."/>
            <person name="Choi I.-G."/>
        </authorList>
    </citation>
    <scope>NUCLEOTIDE SEQUENCE [LARGE SCALE GENOMIC DNA]</scope>
    <source>
        <strain evidence="3 4">KUC8140</strain>
    </source>
</reference>
<dbReference type="Proteomes" id="UP000053477">
    <property type="component" value="Unassembled WGS sequence"/>
</dbReference>